<dbReference type="InterPro" id="IPR022793">
    <property type="entry name" value="Rrn10"/>
</dbReference>
<evidence type="ECO:0000313" key="1">
    <source>
        <dbReference type="EMBL" id="WBW73412.1"/>
    </source>
</evidence>
<keyword evidence="2" id="KW-1185">Reference proteome</keyword>
<protein>
    <submittedName>
        <fullName evidence="1">RNA polymerase I upstream activation factor complex subunit Rrn10</fullName>
    </submittedName>
</protein>
<reference evidence="1 2" key="1">
    <citation type="journal article" date="2023" name="G3 (Bethesda)">
        <title>A high-quality reference genome for the fission yeast Schizosaccharomyces osmophilus.</title>
        <authorList>
            <person name="Jia G.S."/>
            <person name="Zhang W.C."/>
            <person name="Liang Y."/>
            <person name="Liu X.H."/>
            <person name="Rhind N."/>
            <person name="Pidoux A."/>
            <person name="Brysch-Herzberg M."/>
            <person name="Du L.L."/>
        </authorList>
    </citation>
    <scope>NUCLEOTIDE SEQUENCE [LARGE SCALE GENOMIC DNA]</scope>
    <source>
        <strain evidence="1 2">CBS 15793</strain>
    </source>
</reference>
<name>A0AAF0AWB4_9SCHI</name>
<dbReference type="AlphaFoldDB" id="A0AAF0AWB4"/>
<dbReference type="KEGG" id="som:SOMG_03463"/>
<accession>A0AAF0AWB4</accession>
<organism evidence="1 2">
    <name type="scientific">Schizosaccharomyces osmophilus</name>
    <dbReference type="NCBI Taxonomy" id="2545709"/>
    <lineage>
        <taxon>Eukaryota</taxon>
        <taxon>Fungi</taxon>
        <taxon>Dikarya</taxon>
        <taxon>Ascomycota</taxon>
        <taxon>Taphrinomycotina</taxon>
        <taxon>Schizosaccharomycetes</taxon>
        <taxon>Schizosaccharomycetales</taxon>
        <taxon>Schizosaccharomycetaceae</taxon>
        <taxon>Schizosaccharomyces</taxon>
    </lineage>
</organism>
<dbReference type="RefSeq" id="XP_056037655.1">
    <property type="nucleotide sequence ID" value="XM_056182253.1"/>
</dbReference>
<dbReference type="Proteomes" id="UP001212411">
    <property type="component" value="Chromosome 2"/>
</dbReference>
<dbReference type="GO" id="GO:0006360">
    <property type="term" value="P:transcription by RNA polymerase I"/>
    <property type="evidence" value="ECO:0007669"/>
    <property type="project" value="InterPro"/>
</dbReference>
<dbReference type="GeneID" id="80876942"/>
<dbReference type="EMBL" id="CP115612">
    <property type="protein sequence ID" value="WBW73412.1"/>
    <property type="molecule type" value="Genomic_DNA"/>
</dbReference>
<proteinExistence type="predicted"/>
<gene>
    <name evidence="1" type="primary">rrn10</name>
    <name evidence="1" type="ORF">SOMG_03463</name>
</gene>
<evidence type="ECO:0000313" key="2">
    <source>
        <dbReference type="Proteomes" id="UP001212411"/>
    </source>
</evidence>
<dbReference type="Pfam" id="PF05234">
    <property type="entry name" value="UAF_Rrn10"/>
    <property type="match status" value="1"/>
</dbReference>
<sequence length="100" mass="11350">MGKPGKNTVYNSVNRLPNPYEKLPINLIYDFALPLSEPLPDSDLIHSIQDFSAEYMMATGKKSLKSMDETALLGLGYLVTEWMNAMVSECLEEFEEKEEK</sequence>